<sequence length="122" mass="13267">MVLLFAGLQPAYGKRQGMAVRQEVCDGTERWVAGGSDGAAVALGSRCGGWGTGASRAAVQSQEEGGNKGVRWRGEGSGGEVAWWRLRELLVGERKWQLGEKRNEPGEAGFYRGREEARVRRC</sequence>
<dbReference type="AlphaFoldDB" id="A0A8J5R179"/>
<proteinExistence type="predicted"/>
<accession>A0A8J5R179</accession>
<dbReference type="EMBL" id="JAAALK010000289">
    <property type="protein sequence ID" value="KAG8048560.1"/>
    <property type="molecule type" value="Genomic_DNA"/>
</dbReference>
<dbReference type="Proteomes" id="UP000729402">
    <property type="component" value="Unassembled WGS sequence"/>
</dbReference>
<comment type="caution">
    <text evidence="1">The sequence shown here is derived from an EMBL/GenBank/DDBJ whole genome shotgun (WGS) entry which is preliminary data.</text>
</comment>
<organism evidence="1 2">
    <name type="scientific">Zizania palustris</name>
    <name type="common">Northern wild rice</name>
    <dbReference type="NCBI Taxonomy" id="103762"/>
    <lineage>
        <taxon>Eukaryota</taxon>
        <taxon>Viridiplantae</taxon>
        <taxon>Streptophyta</taxon>
        <taxon>Embryophyta</taxon>
        <taxon>Tracheophyta</taxon>
        <taxon>Spermatophyta</taxon>
        <taxon>Magnoliopsida</taxon>
        <taxon>Liliopsida</taxon>
        <taxon>Poales</taxon>
        <taxon>Poaceae</taxon>
        <taxon>BOP clade</taxon>
        <taxon>Oryzoideae</taxon>
        <taxon>Oryzeae</taxon>
        <taxon>Zizaniinae</taxon>
        <taxon>Zizania</taxon>
    </lineage>
</organism>
<protein>
    <submittedName>
        <fullName evidence="1">Uncharacterized protein</fullName>
    </submittedName>
</protein>
<keyword evidence="2" id="KW-1185">Reference proteome</keyword>
<evidence type="ECO:0000313" key="2">
    <source>
        <dbReference type="Proteomes" id="UP000729402"/>
    </source>
</evidence>
<gene>
    <name evidence="1" type="ORF">GUJ93_ZPchr0009g1830</name>
</gene>
<name>A0A8J5R179_ZIZPA</name>
<reference evidence="1" key="1">
    <citation type="journal article" date="2021" name="bioRxiv">
        <title>Whole Genome Assembly and Annotation of Northern Wild Rice, Zizania palustris L., Supports a Whole Genome Duplication in the Zizania Genus.</title>
        <authorList>
            <person name="Haas M."/>
            <person name="Kono T."/>
            <person name="Macchietto M."/>
            <person name="Millas R."/>
            <person name="McGilp L."/>
            <person name="Shao M."/>
            <person name="Duquette J."/>
            <person name="Hirsch C.N."/>
            <person name="Kimball J."/>
        </authorList>
    </citation>
    <scope>NUCLEOTIDE SEQUENCE</scope>
    <source>
        <tissue evidence="1">Fresh leaf tissue</tissue>
    </source>
</reference>
<reference evidence="1" key="2">
    <citation type="submission" date="2021-02" db="EMBL/GenBank/DDBJ databases">
        <authorList>
            <person name="Kimball J.A."/>
            <person name="Haas M.W."/>
            <person name="Macchietto M."/>
            <person name="Kono T."/>
            <person name="Duquette J."/>
            <person name="Shao M."/>
        </authorList>
    </citation>
    <scope>NUCLEOTIDE SEQUENCE</scope>
    <source>
        <tissue evidence="1">Fresh leaf tissue</tissue>
    </source>
</reference>
<evidence type="ECO:0000313" key="1">
    <source>
        <dbReference type="EMBL" id="KAG8048560.1"/>
    </source>
</evidence>